<sequence>MCCALADVADKLLPSFYRRKSTWDLPSKPHWPGRSAPRDDYAASHHPNCPPYVRALTSTKPSYQHRLVVAPTLRPFRAQRESNSAQHSASVQQSYVACGSNDLSTSSAGYWVFSQEAPQEAEDIEEEAELQGAGEVNL</sequence>
<evidence type="ECO:0000313" key="2">
    <source>
        <dbReference type="EMBL" id="UYV74778.1"/>
    </source>
</evidence>
<accession>A0ABY6L100</accession>
<proteinExistence type="predicted"/>
<dbReference type="Proteomes" id="UP001235939">
    <property type="component" value="Chromosome 12"/>
</dbReference>
<protein>
    <submittedName>
        <fullName evidence="2">Uncharacterized protein</fullName>
    </submittedName>
</protein>
<evidence type="ECO:0000256" key="1">
    <source>
        <dbReference type="SAM" id="MobiDB-lite"/>
    </source>
</evidence>
<feature type="compositionally biased region" description="Acidic residues" evidence="1">
    <location>
        <begin position="119"/>
        <end position="129"/>
    </location>
</feature>
<organism evidence="2 3">
    <name type="scientific">Cordylochernes scorpioides</name>
    <dbReference type="NCBI Taxonomy" id="51811"/>
    <lineage>
        <taxon>Eukaryota</taxon>
        <taxon>Metazoa</taxon>
        <taxon>Ecdysozoa</taxon>
        <taxon>Arthropoda</taxon>
        <taxon>Chelicerata</taxon>
        <taxon>Arachnida</taxon>
        <taxon>Pseudoscorpiones</taxon>
        <taxon>Cheliferoidea</taxon>
        <taxon>Chernetidae</taxon>
        <taxon>Cordylochernes</taxon>
    </lineage>
</organism>
<gene>
    <name evidence="2" type="ORF">LAZ67_12000947</name>
</gene>
<dbReference type="EMBL" id="CP092874">
    <property type="protein sequence ID" value="UYV74778.1"/>
    <property type="molecule type" value="Genomic_DNA"/>
</dbReference>
<feature type="region of interest" description="Disordered" evidence="1">
    <location>
        <begin position="117"/>
        <end position="138"/>
    </location>
</feature>
<name>A0ABY6L100_9ARAC</name>
<keyword evidence="3" id="KW-1185">Reference proteome</keyword>
<evidence type="ECO:0000313" key="3">
    <source>
        <dbReference type="Proteomes" id="UP001235939"/>
    </source>
</evidence>
<reference evidence="2 3" key="1">
    <citation type="submission" date="2022-01" db="EMBL/GenBank/DDBJ databases">
        <title>A chromosomal length assembly of Cordylochernes scorpioides.</title>
        <authorList>
            <person name="Zeh D."/>
            <person name="Zeh J."/>
        </authorList>
    </citation>
    <scope>NUCLEOTIDE SEQUENCE [LARGE SCALE GENOMIC DNA]</scope>
    <source>
        <strain evidence="2">IN4F17</strain>
        <tissue evidence="2">Whole Body</tissue>
    </source>
</reference>